<gene>
    <name evidence="2" type="ORF">H9871_01530</name>
</gene>
<evidence type="ECO:0000313" key="2">
    <source>
        <dbReference type="EMBL" id="HIW98802.1"/>
    </source>
</evidence>
<dbReference type="EMBL" id="DXGD01000058">
    <property type="protein sequence ID" value="HIW98802.1"/>
    <property type="molecule type" value="Genomic_DNA"/>
</dbReference>
<protein>
    <recommendedName>
        <fullName evidence="4">DoxX family membrane protein</fullName>
    </recommendedName>
</protein>
<reference evidence="2" key="1">
    <citation type="journal article" date="2021" name="PeerJ">
        <title>Extensive microbial diversity within the chicken gut microbiome revealed by metagenomics and culture.</title>
        <authorList>
            <person name="Gilroy R."/>
            <person name="Ravi A."/>
            <person name="Getino M."/>
            <person name="Pursley I."/>
            <person name="Horton D.L."/>
            <person name="Alikhan N.F."/>
            <person name="Baker D."/>
            <person name="Gharbi K."/>
            <person name="Hall N."/>
            <person name="Watson M."/>
            <person name="Adriaenssens E.M."/>
            <person name="Foster-Nyarko E."/>
            <person name="Jarju S."/>
            <person name="Secka A."/>
            <person name="Antonio M."/>
            <person name="Oren A."/>
            <person name="Chaudhuri R.R."/>
            <person name="La Ragione R."/>
            <person name="Hildebrand F."/>
            <person name="Pallen M.J."/>
        </authorList>
    </citation>
    <scope>NUCLEOTIDE SEQUENCE</scope>
    <source>
        <strain evidence="2">ChiHejej3B27-3195</strain>
    </source>
</reference>
<keyword evidence="1" id="KW-0812">Transmembrane</keyword>
<keyword evidence="1" id="KW-1133">Transmembrane helix</keyword>
<evidence type="ECO:0000313" key="3">
    <source>
        <dbReference type="Proteomes" id="UP000824151"/>
    </source>
</evidence>
<name>A0A9D1S0K6_9MICC</name>
<evidence type="ECO:0008006" key="4">
    <source>
        <dbReference type="Google" id="ProtNLM"/>
    </source>
</evidence>
<organism evidence="2 3">
    <name type="scientific">Candidatus Nesterenkonia stercoripullorum</name>
    <dbReference type="NCBI Taxonomy" id="2838701"/>
    <lineage>
        <taxon>Bacteria</taxon>
        <taxon>Bacillati</taxon>
        <taxon>Actinomycetota</taxon>
        <taxon>Actinomycetes</taxon>
        <taxon>Micrococcales</taxon>
        <taxon>Micrococcaceae</taxon>
        <taxon>Nesterenkonia</taxon>
    </lineage>
</organism>
<evidence type="ECO:0000256" key="1">
    <source>
        <dbReference type="SAM" id="Phobius"/>
    </source>
</evidence>
<proteinExistence type="predicted"/>
<feature type="transmembrane region" description="Helical" evidence="1">
    <location>
        <begin position="56"/>
        <end position="75"/>
    </location>
</feature>
<sequence length="119" mass="13113">MTGAGISHLTFAREEFQAQVPQFVPLEPDTTVLLSGAAEISLGVALMLLKERQVTVGWAAAAFFVVIFPGNVAQWVHERDGFGLDSDAKRFARLFFQPLLVAGALWATGAWRRLRRGDR</sequence>
<comment type="caution">
    <text evidence="2">The sequence shown here is derived from an EMBL/GenBank/DDBJ whole genome shotgun (WGS) entry which is preliminary data.</text>
</comment>
<dbReference type="Proteomes" id="UP000824151">
    <property type="component" value="Unassembled WGS sequence"/>
</dbReference>
<reference evidence="2" key="2">
    <citation type="submission" date="2021-04" db="EMBL/GenBank/DDBJ databases">
        <authorList>
            <person name="Gilroy R."/>
        </authorList>
    </citation>
    <scope>NUCLEOTIDE SEQUENCE</scope>
    <source>
        <strain evidence="2">ChiHejej3B27-3195</strain>
    </source>
</reference>
<keyword evidence="1" id="KW-0472">Membrane</keyword>
<dbReference type="PANTHER" id="PTHR36974">
    <property type="entry name" value="MEMBRANE PROTEIN-RELATED"/>
    <property type="match status" value="1"/>
</dbReference>
<accession>A0A9D1S0K6</accession>
<dbReference type="PANTHER" id="PTHR36974:SF1">
    <property type="entry name" value="DOXX FAMILY MEMBRANE PROTEIN"/>
    <property type="match status" value="1"/>
</dbReference>
<feature type="transmembrane region" description="Helical" evidence="1">
    <location>
        <begin position="95"/>
        <end position="114"/>
    </location>
</feature>
<dbReference type="AlphaFoldDB" id="A0A9D1S0K6"/>